<dbReference type="GO" id="GO:0009318">
    <property type="term" value="C:exodeoxyribonuclease VII complex"/>
    <property type="evidence" value="ECO:0007669"/>
    <property type="project" value="UniProtKB-UniRule"/>
</dbReference>
<name>A0A6F8ZGC8_9FIRM</name>
<evidence type="ECO:0000256" key="6">
    <source>
        <dbReference type="RuleBase" id="RU004355"/>
    </source>
</evidence>
<dbReference type="PANTHER" id="PTHR30008">
    <property type="entry name" value="EXODEOXYRIBONUCLEASE 7 LARGE SUBUNIT"/>
    <property type="match status" value="1"/>
</dbReference>
<dbReference type="Pfam" id="PF02601">
    <property type="entry name" value="Exonuc_VII_L"/>
    <property type="match status" value="1"/>
</dbReference>
<dbReference type="GO" id="GO:0006308">
    <property type="term" value="P:DNA catabolic process"/>
    <property type="evidence" value="ECO:0007669"/>
    <property type="project" value="UniProtKB-UniRule"/>
</dbReference>
<evidence type="ECO:0000259" key="7">
    <source>
        <dbReference type="Pfam" id="PF02601"/>
    </source>
</evidence>
<comment type="similarity">
    <text evidence="5 6">Belongs to the XseA family.</text>
</comment>
<comment type="function">
    <text evidence="5">Bidirectionally degrades single-stranded DNA into large acid-insoluble oligonucleotides, which are then degraded further into small acid-soluble oligonucleotides.</text>
</comment>
<evidence type="ECO:0000256" key="1">
    <source>
        <dbReference type="ARBA" id="ARBA00022490"/>
    </source>
</evidence>
<keyword evidence="4 5" id="KW-0269">Exonuclease</keyword>
<keyword evidence="1 5" id="KW-0963">Cytoplasm</keyword>
<protein>
    <recommendedName>
        <fullName evidence="5">Exodeoxyribonuclease 7 large subunit</fullName>
        <ecNumber evidence="5">3.1.11.6</ecNumber>
    </recommendedName>
    <alternativeName>
        <fullName evidence="5">Exodeoxyribonuclease VII large subunit</fullName>
        <shortName evidence="5">Exonuclease VII large subunit</shortName>
    </alternativeName>
</protein>
<keyword evidence="3 5" id="KW-0378">Hydrolase</keyword>
<dbReference type="Pfam" id="PF13742">
    <property type="entry name" value="tRNA_anti_2"/>
    <property type="match status" value="1"/>
</dbReference>
<dbReference type="PANTHER" id="PTHR30008:SF0">
    <property type="entry name" value="EXODEOXYRIBONUCLEASE 7 LARGE SUBUNIT"/>
    <property type="match status" value="1"/>
</dbReference>
<evidence type="ECO:0000256" key="2">
    <source>
        <dbReference type="ARBA" id="ARBA00022722"/>
    </source>
</evidence>
<dbReference type="GO" id="GO:0008855">
    <property type="term" value="F:exodeoxyribonuclease VII activity"/>
    <property type="evidence" value="ECO:0007669"/>
    <property type="project" value="UniProtKB-UniRule"/>
</dbReference>
<dbReference type="InterPro" id="IPR003753">
    <property type="entry name" value="Exonuc_VII_L"/>
</dbReference>
<keyword evidence="10" id="KW-1185">Reference proteome</keyword>
<proteinExistence type="inferred from homology"/>
<evidence type="ECO:0000256" key="3">
    <source>
        <dbReference type="ARBA" id="ARBA00022801"/>
    </source>
</evidence>
<dbReference type="AlphaFoldDB" id="A0A6F8ZGC8"/>
<dbReference type="GO" id="GO:0005737">
    <property type="term" value="C:cytoplasm"/>
    <property type="evidence" value="ECO:0007669"/>
    <property type="project" value="UniProtKB-SubCell"/>
</dbReference>
<dbReference type="EC" id="3.1.11.6" evidence="5"/>
<comment type="subcellular location">
    <subcellularLocation>
        <location evidence="5 6">Cytoplasm</location>
    </subcellularLocation>
</comment>
<dbReference type="EMBL" id="LR778114">
    <property type="protein sequence ID" value="CAB1128652.1"/>
    <property type="molecule type" value="Genomic_DNA"/>
</dbReference>
<feature type="domain" description="Exonuclease VII large subunit C-terminal" evidence="7">
    <location>
        <begin position="138"/>
        <end position="355"/>
    </location>
</feature>
<evidence type="ECO:0000256" key="5">
    <source>
        <dbReference type="HAMAP-Rule" id="MF_00378"/>
    </source>
</evidence>
<dbReference type="InterPro" id="IPR025824">
    <property type="entry name" value="OB-fold_nuc-bd_dom"/>
</dbReference>
<dbReference type="NCBIfam" id="TIGR00237">
    <property type="entry name" value="xseA"/>
    <property type="match status" value="1"/>
</dbReference>
<feature type="domain" description="OB-fold nucleic acid binding" evidence="8">
    <location>
        <begin position="17"/>
        <end position="110"/>
    </location>
</feature>
<dbReference type="GO" id="GO:0003676">
    <property type="term" value="F:nucleic acid binding"/>
    <property type="evidence" value="ECO:0007669"/>
    <property type="project" value="InterPro"/>
</dbReference>
<dbReference type="HAMAP" id="MF_00378">
    <property type="entry name" value="Exonuc_7_L"/>
    <property type="match status" value="1"/>
</dbReference>
<accession>A0A6F8ZGC8</accession>
<sequence length="415" mass="45555">MNGRRLPAAGLPALTLAVGELVALLRSLIEEDPRLARVGVVGELSGVKQHTSGHWYFLLKDARAQLRAVLFRREAARLSFRPRDGQMVVAWGRVGVFERDGQTQLYVDALEPLGEGAAFLELEALKRRLEAEGLFNRPKRPLPLLPRAVGVVTSAAGAAIADIRTVIGRRYPGMPVVLRPVLVQGEGAPAAIAEAVRWFSQAPEAARVDVLIVGRGGGSREDLMAFNREEVVRAVAESRIPVIAAVGHEIDSTLTDLAADVRAPTPSAAAELAVPERARLEALVEGLAARARRALERRLAADRRHWQAWAGHGLLRRPARLLEARLLQLERLTERGRQALERRLERERARLERVRSVLMALDPARVLARGYAVVREADSGRPVGARQIRTGAWYRVEWVDGGRAMQAGPPEEGNE</sequence>
<dbReference type="CDD" id="cd04489">
    <property type="entry name" value="ExoVII_LU_OBF"/>
    <property type="match status" value="1"/>
</dbReference>
<comment type="subunit">
    <text evidence="5">Heterooligomer composed of large and small subunits.</text>
</comment>
<dbReference type="InterPro" id="IPR020579">
    <property type="entry name" value="Exonuc_VII_lsu_C"/>
</dbReference>
<dbReference type="Proteomes" id="UP000503399">
    <property type="component" value="Chromosome"/>
</dbReference>
<organism evidence="9 10">
    <name type="scientific">Candidatus Hydrogenisulfobacillus filiaventi</name>
    <dbReference type="NCBI Taxonomy" id="2707344"/>
    <lineage>
        <taxon>Bacteria</taxon>
        <taxon>Bacillati</taxon>
        <taxon>Bacillota</taxon>
        <taxon>Clostridia</taxon>
        <taxon>Eubacteriales</taxon>
        <taxon>Clostridiales Family XVII. Incertae Sedis</taxon>
        <taxon>Candidatus Hydrogenisulfobacillus</taxon>
    </lineage>
</organism>
<evidence type="ECO:0000313" key="9">
    <source>
        <dbReference type="EMBL" id="CAB1128652.1"/>
    </source>
</evidence>
<reference evidence="9 10" key="1">
    <citation type="submission" date="2020-02" db="EMBL/GenBank/DDBJ databases">
        <authorList>
            <person name="Hogendoorn C."/>
        </authorList>
    </citation>
    <scope>NUCLEOTIDE SEQUENCE [LARGE SCALE GENOMIC DNA]</scope>
    <source>
        <strain evidence="9">R501</strain>
    </source>
</reference>
<comment type="catalytic activity">
    <reaction evidence="5 6">
        <text>Exonucleolytic cleavage in either 5'- to 3'- or 3'- to 5'-direction to yield nucleoside 5'-phosphates.</text>
        <dbReference type="EC" id="3.1.11.6"/>
    </reaction>
</comment>
<evidence type="ECO:0000259" key="8">
    <source>
        <dbReference type="Pfam" id="PF13742"/>
    </source>
</evidence>
<evidence type="ECO:0000313" key="10">
    <source>
        <dbReference type="Proteomes" id="UP000503399"/>
    </source>
</evidence>
<evidence type="ECO:0000256" key="4">
    <source>
        <dbReference type="ARBA" id="ARBA00022839"/>
    </source>
</evidence>
<dbReference type="KEGG" id="hfv:R50_1146"/>
<keyword evidence="2 5" id="KW-0540">Nuclease</keyword>
<gene>
    <name evidence="5 9" type="primary">xseA</name>
    <name evidence="9" type="ORF">R50_1146</name>
</gene>